<comment type="caution">
    <text evidence="5">The sequence shown here is derived from an EMBL/GenBank/DDBJ whole genome shotgun (WGS) entry which is preliminary data.</text>
</comment>
<evidence type="ECO:0000313" key="5">
    <source>
        <dbReference type="EMBL" id="GAA6197291.1"/>
    </source>
</evidence>
<keyword evidence="1" id="KW-0805">Transcription regulation</keyword>
<dbReference type="InterPro" id="IPR018060">
    <property type="entry name" value="HTH_AraC"/>
</dbReference>
<dbReference type="RefSeq" id="WP_353400888.1">
    <property type="nucleotide sequence ID" value="NZ_BAABWU010000010.1"/>
</dbReference>
<dbReference type="Pfam" id="PF12833">
    <property type="entry name" value="HTH_18"/>
    <property type="match status" value="1"/>
</dbReference>
<name>A0ABQ0AN60_9RHOB</name>
<dbReference type="PROSITE" id="PS01124">
    <property type="entry name" value="HTH_ARAC_FAMILY_2"/>
    <property type="match status" value="1"/>
</dbReference>
<evidence type="ECO:0000256" key="3">
    <source>
        <dbReference type="ARBA" id="ARBA00023163"/>
    </source>
</evidence>
<dbReference type="Gene3D" id="1.10.10.60">
    <property type="entry name" value="Homeodomain-like"/>
    <property type="match status" value="1"/>
</dbReference>
<dbReference type="Proteomes" id="UP001441944">
    <property type="component" value="Unassembled WGS sequence"/>
</dbReference>
<reference evidence="5 6" key="1">
    <citation type="submission" date="2024-04" db="EMBL/GenBank/DDBJ databases">
        <title>Draft genome sequence of Pseudophaeobacter arcticus NBRC 116598.</title>
        <authorList>
            <person name="Miyakawa T."/>
            <person name="Kusuya Y."/>
            <person name="Miura T."/>
        </authorList>
    </citation>
    <scope>NUCLEOTIDE SEQUENCE [LARGE SCALE GENOMIC DNA]</scope>
    <source>
        <strain evidence="5 6">SU-CL00105</strain>
    </source>
</reference>
<evidence type="ECO:0000256" key="2">
    <source>
        <dbReference type="ARBA" id="ARBA00023125"/>
    </source>
</evidence>
<dbReference type="Pfam" id="PF14525">
    <property type="entry name" value="AraC_binding_2"/>
    <property type="match status" value="1"/>
</dbReference>
<dbReference type="EMBL" id="BAABWU010000010">
    <property type="protein sequence ID" value="GAA6197291.1"/>
    <property type="molecule type" value="Genomic_DNA"/>
</dbReference>
<evidence type="ECO:0000259" key="4">
    <source>
        <dbReference type="PROSITE" id="PS01124"/>
    </source>
</evidence>
<dbReference type="InterPro" id="IPR018062">
    <property type="entry name" value="HTH_AraC-typ_CS"/>
</dbReference>
<dbReference type="InterPro" id="IPR009057">
    <property type="entry name" value="Homeodomain-like_sf"/>
</dbReference>
<accession>A0ABQ0AN60</accession>
<protein>
    <submittedName>
        <fullName evidence="5">AraC family transcriptional regulator</fullName>
    </submittedName>
</protein>
<proteinExistence type="predicted"/>
<gene>
    <name evidence="5" type="ORF">NBRC116598_27350</name>
</gene>
<keyword evidence="3" id="KW-0804">Transcription</keyword>
<dbReference type="PROSITE" id="PS00041">
    <property type="entry name" value="HTH_ARAC_FAMILY_1"/>
    <property type="match status" value="1"/>
</dbReference>
<keyword evidence="6" id="KW-1185">Reference proteome</keyword>
<dbReference type="SMART" id="SM00342">
    <property type="entry name" value="HTH_ARAC"/>
    <property type="match status" value="1"/>
</dbReference>
<evidence type="ECO:0000313" key="6">
    <source>
        <dbReference type="Proteomes" id="UP001441944"/>
    </source>
</evidence>
<evidence type="ECO:0000256" key="1">
    <source>
        <dbReference type="ARBA" id="ARBA00023015"/>
    </source>
</evidence>
<dbReference type="SUPFAM" id="SSF46689">
    <property type="entry name" value="Homeodomain-like"/>
    <property type="match status" value="1"/>
</dbReference>
<keyword evidence="2" id="KW-0238">DNA-binding</keyword>
<sequence>MRASVAEQFCDHDLIPGAAHGRFDACHSQAQGQSLSLNYMRYGCDVTINPGELSDFYLVQIPLLGAAKVRNGRKTVEATHRTGSVLNPTRDTHMVWYGGCEKLLLQIDATALHQMAERILGHALSHPIVFDPEVQLESPALQSWERKFRAAVAVADQKGAFGDSQHKHQTLFEEELMTGFLMAQPSTVHHLMTQAQPQVSSPQINRARTYILENLTDPITVAQIAAAAGCSIRSLQLSFQQSLGCTPVGFLQRQRLNHAHLLAQSLPKDTLVSGIAYEAGFFHLGRFSIAYREVFGCSPRDTLAQNRFS</sequence>
<dbReference type="InterPro" id="IPR050204">
    <property type="entry name" value="AraC_XylS_family_regulators"/>
</dbReference>
<feature type="domain" description="HTH araC/xylS-type" evidence="4">
    <location>
        <begin position="205"/>
        <end position="305"/>
    </location>
</feature>
<dbReference type="InterPro" id="IPR035418">
    <property type="entry name" value="AraC-bd_2"/>
</dbReference>
<organism evidence="5 6">
    <name type="scientific">Pseudophaeobacter arcticus</name>
    <dbReference type="NCBI Taxonomy" id="385492"/>
    <lineage>
        <taxon>Bacteria</taxon>
        <taxon>Pseudomonadati</taxon>
        <taxon>Pseudomonadota</taxon>
        <taxon>Alphaproteobacteria</taxon>
        <taxon>Rhodobacterales</taxon>
        <taxon>Paracoccaceae</taxon>
        <taxon>Pseudophaeobacter</taxon>
    </lineage>
</organism>
<dbReference type="PANTHER" id="PTHR46796">
    <property type="entry name" value="HTH-TYPE TRANSCRIPTIONAL ACTIVATOR RHAS-RELATED"/>
    <property type="match status" value="1"/>
</dbReference>